<dbReference type="EMBL" id="UINC01005323">
    <property type="protein sequence ID" value="SVA20586.1"/>
    <property type="molecule type" value="Genomic_DNA"/>
</dbReference>
<accession>A0A381TX24</accession>
<name>A0A381TX24_9ZZZZ</name>
<feature type="non-terminal residue" evidence="1">
    <location>
        <position position="1"/>
    </location>
</feature>
<proteinExistence type="predicted"/>
<sequence length="250" mass="26812">VALVSTMRAWVLAIGVVCVAPLLLARQTGTITVWDGVYTAEQASRGRLVYRDHCSSCHLSDLSGAGEARSLADDAFMDDWREGTLGTLFGRVRTLMPFDDPATLDDQAYLESLAYILAENGFPAGGRALTLENVADIRIEAEDGPGEVPSFAMVRAVGCLDPVGENSWRLSYATAPVRTQDPSVSNAEELSGLATTPLGVETFTLVNVYPDPTPHVGHKMEVKGFLIRDPNGDRINVSSVGMVAGACRQR</sequence>
<evidence type="ECO:0000313" key="1">
    <source>
        <dbReference type="EMBL" id="SVA20586.1"/>
    </source>
</evidence>
<dbReference type="GO" id="GO:0009055">
    <property type="term" value="F:electron transfer activity"/>
    <property type="evidence" value="ECO:0007669"/>
    <property type="project" value="InterPro"/>
</dbReference>
<evidence type="ECO:0008006" key="2">
    <source>
        <dbReference type="Google" id="ProtNLM"/>
    </source>
</evidence>
<dbReference type="GO" id="GO:0020037">
    <property type="term" value="F:heme binding"/>
    <property type="evidence" value="ECO:0007669"/>
    <property type="project" value="InterPro"/>
</dbReference>
<dbReference type="InterPro" id="IPR036909">
    <property type="entry name" value="Cyt_c-like_dom_sf"/>
</dbReference>
<dbReference type="Gene3D" id="1.10.760.10">
    <property type="entry name" value="Cytochrome c-like domain"/>
    <property type="match status" value="1"/>
</dbReference>
<protein>
    <recommendedName>
        <fullName evidence="2">Cytochrome c domain-containing protein</fullName>
    </recommendedName>
</protein>
<organism evidence="1">
    <name type="scientific">marine metagenome</name>
    <dbReference type="NCBI Taxonomy" id="408172"/>
    <lineage>
        <taxon>unclassified sequences</taxon>
        <taxon>metagenomes</taxon>
        <taxon>ecological metagenomes</taxon>
    </lineage>
</organism>
<gene>
    <name evidence="1" type="ORF">METZ01_LOCUS73440</name>
</gene>
<dbReference type="SUPFAM" id="SSF46626">
    <property type="entry name" value="Cytochrome c"/>
    <property type="match status" value="1"/>
</dbReference>
<dbReference type="AlphaFoldDB" id="A0A381TX24"/>
<reference evidence="1" key="1">
    <citation type="submission" date="2018-05" db="EMBL/GenBank/DDBJ databases">
        <authorList>
            <person name="Lanie J.A."/>
            <person name="Ng W.-L."/>
            <person name="Kazmierczak K.M."/>
            <person name="Andrzejewski T.M."/>
            <person name="Davidsen T.M."/>
            <person name="Wayne K.J."/>
            <person name="Tettelin H."/>
            <person name="Glass J.I."/>
            <person name="Rusch D."/>
            <person name="Podicherti R."/>
            <person name="Tsui H.-C.T."/>
            <person name="Winkler M.E."/>
        </authorList>
    </citation>
    <scope>NUCLEOTIDE SEQUENCE</scope>
</reference>